<evidence type="ECO:0000313" key="3">
    <source>
        <dbReference type="EMBL" id="CAB5064665.1"/>
    </source>
</evidence>
<dbReference type="GO" id="GO:0031419">
    <property type="term" value="F:cobalamin binding"/>
    <property type="evidence" value="ECO:0007669"/>
    <property type="project" value="InterPro"/>
</dbReference>
<dbReference type="GO" id="GO:0006355">
    <property type="term" value="P:regulation of DNA-templated transcription"/>
    <property type="evidence" value="ECO:0007669"/>
    <property type="project" value="InterPro"/>
</dbReference>
<sequence>MNTESEITVGELARRLGIAPATLRTWARRYGLGPSGHEVGAHRRYDCVDVARISVMRRLVISGVSPKEAALIAVDADVKEAENLPLIKFEERSEIVTAILKALESLDISFVNEIIRREILANGVTATWVEILAPTLIKVGEEWSRTGLGISSEHLLTEILTKILREVSEEIENPINPKPIVLASVGDELHCLALHALLAALAERNIQAHFFGARTPVDSLVEVVRKIAPPVVFVWAQLSENADYSIATALPAARPSTRLLLGGPGWDADRCVNATLVSGLPEACEIVSSTLGVDV</sequence>
<dbReference type="GO" id="GO:0003677">
    <property type="term" value="F:DNA binding"/>
    <property type="evidence" value="ECO:0007669"/>
    <property type="project" value="InterPro"/>
</dbReference>
<dbReference type="Pfam" id="PF13411">
    <property type="entry name" value="MerR_1"/>
    <property type="match status" value="1"/>
</dbReference>
<dbReference type="InterPro" id="IPR036724">
    <property type="entry name" value="Cobalamin-bd_sf"/>
</dbReference>
<dbReference type="InterPro" id="IPR003759">
    <property type="entry name" value="Cbl-bd_cap"/>
</dbReference>
<dbReference type="AlphaFoldDB" id="A0A6J7UFK9"/>
<dbReference type="PROSITE" id="PS50937">
    <property type="entry name" value="HTH_MERR_2"/>
    <property type="match status" value="1"/>
</dbReference>
<name>A0A6J7UFK9_9ZZZZ</name>
<dbReference type="Gene3D" id="3.40.50.280">
    <property type="entry name" value="Cobalamin-binding domain"/>
    <property type="match status" value="1"/>
</dbReference>
<dbReference type="Gene3D" id="1.10.1660.10">
    <property type="match status" value="1"/>
</dbReference>
<dbReference type="GO" id="GO:0046872">
    <property type="term" value="F:metal ion binding"/>
    <property type="evidence" value="ECO:0007669"/>
    <property type="project" value="InterPro"/>
</dbReference>
<feature type="domain" description="B12-binding" evidence="2">
    <location>
        <begin position="177"/>
        <end position="295"/>
    </location>
</feature>
<organism evidence="3">
    <name type="scientific">freshwater metagenome</name>
    <dbReference type="NCBI Taxonomy" id="449393"/>
    <lineage>
        <taxon>unclassified sequences</taxon>
        <taxon>metagenomes</taxon>
        <taxon>ecological metagenomes</taxon>
    </lineage>
</organism>
<dbReference type="Pfam" id="PF02607">
    <property type="entry name" value="B12-binding_2"/>
    <property type="match status" value="1"/>
</dbReference>
<dbReference type="SUPFAM" id="SSF52242">
    <property type="entry name" value="Cobalamin (vitamin B12)-binding domain"/>
    <property type="match status" value="1"/>
</dbReference>
<dbReference type="SMART" id="SM00422">
    <property type="entry name" value="HTH_MERR"/>
    <property type="match status" value="1"/>
</dbReference>
<dbReference type="PROSITE" id="PS51332">
    <property type="entry name" value="B12_BINDING"/>
    <property type="match status" value="1"/>
</dbReference>
<proteinExistence type="predicted"/>
<dbReference type="InterPro" id="IPR006158">
    <property type="entry name" value="Cobalamin-bd"/>
</dbReference>
<dbReference type="SUPFAM" id="SSF46955">
    <property type="entry name" value="Putative DNA-binding domain"/>
    <property type="match status" value="1"/>
</dbReference>
<accession>A0A6J7UFK9</accession>
<dbReference type="InterPro" id="IPR036594">
    <property type="entry name" value="Meth_synthase_dom"/>
</dbReference>
<feature type="domain" description="HTH merR-type" evidence="1">
    <location>
        <begin position="6"/>
        <end position="75"/>
    </location>
</feature>
<dbReference type="Gene3D" id="1.10.1240.10">
    <property type="entry name" value="Methionine synthase domain"/>
    <property type="match status" value="1"/>
</dbReference>
<evidence type="ECO:0000259" key="2">
    <source>
        <dbReference type="PROSITE" id="PS51332"/>
    </source>
</evidence>
<dbReference type="InterPro" id="IPR000551">
    <property type="entry name" value="MerR-type_HTH_dom"/>
</dbReference>
<evidence type="ECO:0000259" key="1">
    <source>
        <dbReference type="PROSITE" id="PS50937"/>
    </source>
</evidence>
<dbReference type="InterPro" id="IPR009061">
    <property type="entry name" value="DNA-bd_dom_put_sf"/>
</dbReference>
<protein>
    <submittedName>
        <fullName evidence="3">Unannotated protein</fullName>
    </submittedName>
</protein>
<reference evidence="3" key="1">
    <citation type="submission" date="2020-05" db="EMBL/GenBank/DDBJ databases">
        <authorList>
            <person name="Chiriac C."/>
            <person name="Salcher M."/>
            <person name="Ghai R."/>
            <person name="Kavagutti S V."/>
        </authorList>
    </citation>
    <scope>NUCLEOTIDE SEQUENCE</scope>
</reference>
<dbReference type="EMBL" id="CAFBQS010000125">
    <property type="protein sequence ID" value="CAB5064665.1"/>
    <property type="molecule type" value="Genomic_DNA"/>
</dbReference>
<gene>
    <name evidence="3" type="ORF">UFOPK4366_00699</name>
</gene>